<evidence type="ECO:0000313" key="2">
    <source>
        <dbReference type="Proteomes" id="UP001055811"/>
    </source>
</evidence>
<comment type="caution">
    <text evidence="1">The sequence shown here is derived from an EMBL/GenBank/DDBJ whole genome shotgun (WGS) entry which is preliminary data.</text>
</comment>
<organism evidence="1 2">
    <name type="scientific">Cichorium intybus</name>
    <name type="common">Chicory</name>
    <dbReference type="NCBI Taxonomy" id="13427"/>
    <lineage>
        <taxon>Eukaryota</taxon>
        <taxon>Viridiplantae</taxon>
        <taxon>Streptophyta</taxon>
        <taxon>Embryophyta</taxon>
        <taxon>Tracheophyta</taxon>
        <taxon>Spermatophyta</taxon>
        <taxon>Magnoliopsida</taxon>
        <taxon>eudicotyledons</taxon>
        <taxon>Gunneridae</taxon>
        <taxon>Pentapetalae</taxon>
        <taxon>asterids</taxon>
        <taxon>campanulids</taxon>
        <taxon>Asterales</taxon>
        <taxon>Asteraceae</taxon>
        <taxon>Cichorioideae</taxon>
        <taxon>Cichorieae</taxon>
        <taxon>Cichoriinae</taxon>
        <taxon>Cichorium</taxon>
    </lineage>
</organism>
<sequence length="71" mass="8126">MVKHFSNCNLQSTASSDMVDEVRDKSAIEDEVSVNTLDDYTFDVFDPFSHLEDINNYDFDAIMNTYAACFI</sequence>
<evidence type="ECO:0000313" key="1">
    <source>
        <dbReference type="EMBL" id="KAI3737398.1"/>
    </source>
</evidence>
<keyword evidence="2" id="KW-1185">Reference proteome</keyword>
<dbReference type="EMBL" id="CM042013">
    <property type="protein sequence ID" value="KAI3737398.1"/>
    <property type="molecule type" value="Genomic_DNA"/>
</dbReference>
<gene>
    <name evidence="1" type="ORF">L2E82_27399</name>
</gene>
<protein>
    <submittedName>
        <fullName evidence="1">Uncharacterized protein</fullName>
    </submittedName>
</protein>
<name>A0ACB9CT85_CICIN</name>
<dbReference type="Proteomes" id="UP001055811">
    <property type="component" value="Linkage Group LG05"/>
</dbReference>
<proteinExistence type="predicted"/>
<accession>A0ACB9CT85</accession>
<reference evidence="2" key="1">
    <citation type="journal article" date="2022" name="Mol. Ecol. Resour.">
        <title>The genomes of chicory, endive, great burdock and yacon provide insights into Asteraceae palaeo-polyploidization history and plant inulin production.</title>
        <authorList>
            <person name="Fan W."/>
            <person name="Wang S."/>
            <person name="Wang H."/>
            <person name="Wang A."/>
            <person name="Jiang F."/>
            <person name="Liu H."/>
            <person name="Zhao H."/>
            <person name="Xu D."/>
            <person name="Zhang Y."/>
        </authorList>
    </citation>
    <scope>NUCLEOTIDE SEQUENCE [LARGE SCALE GENOMIC DNA]</scope>
    <source>
        <strain evidence="2">cv. Punajuju</strain>
    </source>
</reference>
<reference evidence="1 2" key="2">
    <citation type="journal article" date="2022" name="Mol. Ecol. Resour.">
        <title>The genomes of chicory, endive, great burdock and yacon provide insights into Asteraceae paleo-polyploidization history and plant inulin production.</title>
        <authorList>
            <person name="Fan W."/>
            <person name="Wang S."/>
            <person name="Wang H."/>
            <person name="Wang A."/>
            <person name="Jiang F."/>
            <person name="Liu H."/>
            <person name="Zhao H."/>
            <person name="Xu D."/>
            <person name="Zhang Y."/>
        </authorList>
    </citation>
    <scope>NUCLEOTIDE SEQUENCE [LARGE SCALE GENOMIC DNA]</scope>
    <source>
        <strain evidence="2">cv. Punajuju</strain>
        <tissue evidence="1">Leaves</tissue>
    </source>
</reference>